<dbReference type="InterPro" id="IPR028978">
    <property type="entry name" value="Chorismate_lyase_/UTRA_dom_sf"/>
</dbReference>
<name>A0ABS3HKG7_9ENTE</name>
<comment type="caution">
    <text evidence="1">The sequence shown here is derived from an EMBL/GenBank/DDBJ whole genome shotgun (WGS) entry which is preliminary data.</text>
</comment>
<evidence type="ECO:0000313" key="1">
    <source>
        <dbReference type="EMBL" id="MBO0453512.1"/>
    </source>
</evidence>
<protein>
    <recommendedName>
        <fullName evidence="3">UbiC transcription regulator-associated domain-containing protein</fullName>
    </recommendedName>
</protein>
<dbReference type="RefSeq" id="WP_207109282.1">
    <property type="nucleotide sequence ID" value="NZ_JAFLVR010000035.1"/>
</dbReference>
<organism evidence="1 2">
    <name type="scientific">Candidatus Enterococcus murrayae</name>
    <dbReference type="NCBI Taxonomy" id="2815321"/>
    <lineage>
        <taxon>Bacteria</taxon>
        <taxon>Bacillati</taxon>
        <taxon>Bacillota</taxon>
        <taxon>Bacilli</taxon>
        <taxon>Lactobacillales</taxon>
        <taxon>Enterococcaceae</taxon>
        <taxon>Enterococcus</taxon>
    </lineage>
</organism>
<dbReference type="Gene3D" id="3.40.1410.10">
    <property type="entry name" value="Chorismate lyase-like"/>
    <property type="match status" value="1"/>
</dbReference>
<dbReference type="SUPFAM" id="SSF64288">
    <property type="entry name" value="Chorismate lyase-like"/>
    <property type="match status" value="1"/>
</dbReference>
<proteinExistence type="predicted"/>
<dbReference type="Proteomes" id="UP000664495">
    <property type="component" value="Unassembled WGS sequence"/>
</dbReference>
<keyword evidence="2" id="KW-1185">Reference proteome</keyword>
<reference evidence="1 2" key="1">
    <citation type="submission" date="2021-03" db="EMBL/GenBank/DDBJ databases">
        <title>Enterococcal diversity collection.</title>
        <authorList>
            <person name="Gilmore M.S."/>
            <person name="Schwartzman J."/>
            <person name="Van Tyne D."/>
            <person name="Martin M."/>
            <person name="Earl A.M."/>
            <person name="Manson A.L."/>
            <person name="Straub T."/>
            <person name="Salamzade R."/>
            <person name="Saavedra J."/>
            <person name="Lebreton F."/>
            <person name="Prichula J."/>
            <person name="Schaufler K."/>
            <person name="Gaca A."/>
            <person name="Sgardioli B."/>
            <person name="Wagenaar J."/>
            <person name="Strong T."/>
        </authorList>
    </citation>
    <scope>NUCLEOTIDE SEQUENCE [LARGE SCALE GENOMIC DNA]</scope>
    <source>
        <strain evidence="1 2">MJM16</strain>
    </source>
</reference>
<sequence>MVKIRKKVRVYQTPLERNHFTYRMEQQEPIIHEKKNFYKVLFANPLVEEVIERPFLFTDNATPMALIKSFIPDMYIKRNLMTSSNLELKIDDFYQIDKIKKEYSLTWPTSEEAEVLQIIGDGQIMIEKQFFLDSDNHIIRYEEEVSCPETYIFEE</sequence>
<gene>
    <name evidence="1" type="ORF">JZO85_14700</name>
</gene>
<dbReference type="EMBL" id="JAFLVR010000035">
    <property type="protein sequence ID" value="MBO0453512.1"/>
    <property type="molecule type" value="Genomic_DNA"/>
</dbReference>
<accession>A0ABS3HKG7</accession>
<evidence type="ECO:0008006" key="3">
    <source>
        <dbReference type="Google" id="ProtNLM"/>
    </source>
</evidence>
<evidence type="ECO:0000313" key="2">
    <source>
        <dbReference type="Proteomes" id="UP000664495"/>
    </source>
</evidence>